<dbReference type="OrthoDB" id="8967044at2"/>
<dbReference type="EMBL" id="PNYA01000020">
    <property type="protein sequence ID" value="PMS17270.1"/>
    <property type="molecule type" value="Genomic_DNA"/>
</dbReference>
<protein>
    <submittedName>
        <fullName evidence="1">DUF1488 domain-containing protein</fullName>
    </submittedName>
</protein>
<evidence type="ECO:0000313" key="1">
    <source>
        <dbReference type="EMBL" id="PMS17270.1"/>
    </source>
</evidence>
<accession>A0A2N7VJD9</accession>
<dbReference type="SUPFAM" id="SSF160272">
    <property type="entry name" value="Shew3726-like"/>
    <property type="match status" value="1"/>
</dbReference>
<name>A0A2N7VJD9_9BURK</name>
<dbReference type="InterPro" id="IPR036692">
    <property type="entry name" value="Shew3726-like_sf"/>
</dbReference>
<sequence length="105" mass="11134">MREAVMRVSFPDDEPVFDGAQMVVRFVASVDDVPLSCAITAEALEDHFGAGSTLEAELLRAYGDGRERIRAVCTRAIEDSCGAAVVLRSGLFRIASAGSGKLLGD</sequence>
<proteinExistence type="predicted"/>
<keyword evidence="2" id="KW-1185">Reference proteome</keyword>
<dbReference type="Gene3D" id="3.30.160.140">
    <property type="entry name" value="Shew3726-like"/>
    <property type="match status" value="1"/>
</dbReference>
<reference evidence="1 2" key="1">
    <citation type="submission" date="2018-01" db="EMBL/GenBank/DDBJ databases">
        <title>Whole genome analyses suggest that Burkholderia sensu lato contains two further novel genera in the rhizoxinica-symbiotica group Mycetohabitans gen. nov., and Trinickia gen. nov.: implications for the evolution of diazotrophy and nodulation in the Burkholderiaceae.</title>
        <authorList>
            <person name="Estrada-de los Santos P."/>
            <person name="Palmer M."/>
            <person name="Chavez-Ramirez B."/>
            <person name="Beukes C."/>
            <person name="Steenkamp E.T."/>
            <person name="Hirsch A.M."/>
            <person name="Manyaka P."/>
            <person name="Maluk M."/>
            <person name="Lafos M."/>
            <person name="Crook M."/>
            <person name="Gross E."/>
            <person name="Simon M.F."/>
            <person name="Bueno dos Reis Junior F."/>
            <person name="Poole P.S."/>
            <person name="Venter S.N."/>
            <person name="James E.K."/>
        </authorList>
    </citation>
    <scope>NUCLEOTIDE SEQUENCE [LARGE SCALE GENOMIC DNA]</scope>
    <source>
        <strain evidence="1 2">GIMN1.004</strain>
    </source>
</reference>
<gene>
    <name evidence="1" type="ORF">C0Z18_20705</name>
</gene>
<organism evidence="1 2">
    <name type="scientific">Trinickia dabaoshanensis</name>
    <dbReference type="NCBI Taxonomy" id="564714"/>
    <lineage>
        <taxon>Bacteria</taxon>
        <taxon>Pseudomonadati</taxon>
        <taxon>Pseudomonadota</taxon>
        <taxon>Betaproteobacteria</taxon>
        <taxon>Burkholderiales</taxon>
        <taxon>Burkholderiaceae</taxon>
        <taxon>Trinickia</taxon>
    </lineage>
</organism>
<dbReference type="AlphaFoldDB" id="A0A2N7VJD9"/>
<dbReference type="Proteomes" id="UP000235616">
    <property type="component" value="Unassembled WGS sequence"/>
</dbReference>
<comment type="caution">
    <text evidence="1">The sequence shown here is derived from an EMBL/GenBank/DDBJ whole genome shotgun (WGS) entry which is preliminary data.</text>
</comment>
<evidence type="ECO:0000313" key="2">
    <source>
        <dbReference type="Proteomes" id="UP000235616"/>
    </source>
</evidence>
<dbReference type="Pfam" id="PF07369">
    <property type="entry name" value="DUF1488"/>
    <property type="match status" value="1"/>
</dbReference>
<dbReference type="InterPro" id="IPR009962">
    <property type="entry name" value="DUF1488"/>
</dbReference>